<proteinExistence type="predicted"/>
<dbReference type="EMBL" id="FXAC01000001">
    <property type="protein sequence ID" value="SME91066.1"/>
    <property type="molecule type" value="Genomic_DNA"/>
</dbReference>
<accession>A0A1X7C6V1</accession>
<dbReference type="Proteomes" id="UP000192929">
    <property type="component" value="Unassembled WGS sequence"/>
</dbReference>
<organism evidence="1 2">
    <name type="scientific">Kocuria marina subsp. indica</name>
    <dbReference type="NCBI Taxonomy" id="1049583"/>
    <lineage>
        <taxon>Bacteria</taxon>
        <taxon>Bacillati</taxon>
        <taxon>Actinomycetota</taxon>
        <taxon>Actinomycetes</taxon>
        <taxon>Micrococcales</taxon>
        <taxon>Micrococcaceae</taxon>
        <taxon>Kocuria</taxon>
    </lineage>
</organism>
<evidence type="ECO:0000313" key="1">
    <source>
        <dbReference type="EMBL" id="SME91066.1"/>
    </source>
</evidence>
<dbReference type="AlphaFoldDB" id="A0A1X7C6V1"/>
<sequence length="286" mass="31504">MQSIDELKDELRHKTFDQGFHWRILFLGRSINGTTDIVSSMSRSLRNLGHHVLDLDTKYHRITENPERAAGGKGPIYVQASLIKPALDRFKPQMIVCCAGGLTFTDEDAAWLKAQGIVLVGITLSDPDVFPSVHGHAHVFDVHTTNAELSLQMYRQAGVENTVYFPFAIDRGFVTQHVDDDPAMAANVICLGHANDRPDRNHTMTALNRKFDVKTYGRGWEIPGSESVSGDKALQALKMGRIHINFPLTRAGYVNIKCGVFESMGAGGLVATGEFEEMSGSSQFGV</sequence>
<protein>
    <submittedName>
        <fullName evidence="1">Uncharacterized protein</fullName>
    </submittedName>
</protein>
<reference evidence="2" key="1">
    <citation type="submission" date="2017-04" db="EMBL/GenBank/DDBJ databases">
        <authorList>
            <person name="Varghese N."/>
            <person name="Submissions S."/>
        </authorList>
    </citation>
    <scope>NUCLEOTIDE SEQUENCE [LARGE SCALE GENOMIC DNA]</scope>
    <source>
        <strain evidence="2">NIO-1021</strain>
    </source>
</reference>
<keyword evidence="2" id="KW-1185">Reference proteome</keyword>
<name>A0A1X7C6V1_9MICC</name>
<dbReference type="RefSeq" id="WP_085106062.1">
    <property type="nucleotide sequence ID" value="NZ_FXAC01000001.1"/>
</dbReference>
<evidence type="ECO:0000313" key="2">
    <source>
        <dbReference type="Proteomes" id="UP000192929"/>
    </source>
</evidence>
<gene>
    <name evidence="1" type="ORF">SAMN06296028_101304</name>
</gene>